<organism evidence="1 2">
    <name type="scientific">Sporosarcina siberiensis</name>
    <dbReference type="NCBI Taxonomy" id="1365606"/>
    <lineage>
        <taxon>Bacteria</taxon>
        <taxon>Bacillati</taxon>
        <taxon>Bacillota</taxon>
        <taxon>Bacilli</taxon>
        <taxon>Bacillales</taxon>
        <taxon>Caryophanaceae</taxon>
        <taxon>Sporosarcina</taxon>
    </lineage>
</organism>
<dbReference type="Proteomes" id="UP001597218">
    <property type="component" value="Unassembled WGS sequence"/>
</dbReference>
<dbReference type="EMBL" id="JBHUGI010000004">
    <property type="protein sequence ID" value="MFD1926877.1"/>
    <property type="molecule type" value="Genomic_DNA"/>
</dbReference>
<evidence type="ECO:0000313" key="2">
    <source>
        <dbReference type="Proteomes" id="UP001597218"/>
    </source>
</evidence>
<gene>
    <name evidence="1" type="ORF">ACFSFY_02150</name>
</gene>
<accession>A0ABW4SDJ9</accession>
<comment type="caution">
    <text evidence="1">The sequence shown here is derived from an EMBL/GenBank/DDBJ whole genome shotgun (WGS) entry which is preliminary data.</text>
</comment>
<protein>
    <submittedName>
        <fullName evidence="1">Uncharacterized protein</fullName>
    </submittedName>
</protein>
<keyword evidence="2" id="KW-1185">Reference proteome</keyword>
<evidence type="ECO:0000313" key="1">
    <source>
        <dbReference type="EMBL" id="MFD1926877.1"/>
    </source>
</evidence>
<sequence length="195" mass="22152">MKFEKIDETIVCHLESGRYFFISPKDISTVASLDSSRIRIHSRKNVNHVIYIDDNNRQLKLNRILAGCIGDSTLAVLPSNDNPIDLRFENLMIEKLGFNNVPDFNKRKTEQAESLHALPKIKLTEQLALSKKVLSSGSDPNSIQPKRGKISLNPINDNIDVVVEDFHFTIKKDNPYQNAKNLSTFLKDSFDVVLE</sequence>
<reference evidence="2" key="1">
    <citation type="journal article" date="2019" name="Int. J. Syst. Evol. Microbiol.">
        <title>The Global Catalogue of Microorganisms (GCM) 10K type strain sequencing project: providing services to taxonomists for standard genome sequencing and annotation.</title>
        <authorList>
            <consortium name="The Broad Institute Genomics Platform"/>
            <consortium name="The Broad Institute Genome Sequencing Center for Infectious Disease"/>
            <person name="Wu L."/>
            <person name="Ma J."/>
        </authorList>
    </citation>
    <scope>NUCLEOTIDE SEQUENCE [LARGE SCALE GENOMIC DNA]</scope>
    <source>
        <strain evidence="2">CGMCC 4.7177</strain>
    </source>
</reference>
<name>A0ABW4SDJ9_9BACL</name>
<proteinExistence type="predicted"/>
<dbReference type="RefSeq" id="WP_381535528.1">
    <property type="nucleotide sequence ID" value="NZ_JBHUGI010000004.1"/>
</dbReference>